<dbReference type="Pfam" id="PF13185">
    <property type="entry name" value="GAF_2"/>
    <property type="match status" value="1"/>
</dbReference>
<feature type="domain" description="PAC" evidence="3">
    <location>
        <begin position="328"/>
        <end position="379"/>
    </location>
</feature>
<name>A0A4Y3WMY4_9PSEU</name>
<gene>
    <name evidence="4" type="ORF">PHY01_25260</name>
</gene>
<evidence type="ECO:0000256" key="1">
    <source>
        <dbReference type="ARBA" id="ARBA00022801"/>
    </source>
</evidence>
<dbReference type="Pfam" id="PF08448">
    <property type="entry name" value="PAS_4"/>
    <property type="match status" value="1"/>
</dbReference>
<evidence type="ECO:0000259" key="3">
    <source>
        <dbReference type="PROSITE" id="PS50113"/>
    </source>
</evidence>
<dbReference type="InterPro" id="IPR029016">
    <property type="entry name" value="GAF-like_dom_sf"/>
</dbReference>
<reference evidence="4 5" key="1">
    <citation type="submission" date="2019-06" db="EMBL/GenBank/DDBJ databases">
        <title>Whole genome shotgun sequence of Pseudonocardia hydrocarbonoxydans NBRC 14498.</title>
        <authorList>
            <person name="Hosoyama A."/>
            <person name="Uohara A."/>
            <person name="Ohji S."/>
            <person name="Ichikawa N."/>
        </authorList>
    </citation>
    <scope>NUCLEOTIDE SEQUENCE [LARGE SCALE GENOMIC DNA]</scope>
    <source>
        <strain evidence="4 5">NBRC 14498</strain>
    </source>
</reference>
<evidence type="ECO:0000313" key="4">
    <source>
        <dbReference type="EMBL" id="GEC20243.1"/>
    </source>
</evidence>
<dbReference type="SUPFAM" id="SSF55785">
    <property type="entry name" value="PYP-like sensor domain (PAS domain)"/>
    <property type="match status" value="3"/>
</dbReference>
<dbReference type="SUPFAM" id="SSF55781">
    <property type="entry name" value="GAF domain-like"/>
    <property type="match status" value="1"/>
</dbReference>
<dbReference type="InterPro" id="IPR036457">
    <property type="entry name" value="PPM-type-like_dom_sf"/>
</dbReference>
<dbReference type="SMART" id="SM00091">
    <property type="entry name" value="PAS"/>
    <property type="match status" value="3"/>
</dbReference>
<protein>
    <recommendedName>
        <fullName evidence="6">PAS domain-containing protein</fullName>
    </recommendedName>
</protein>
<dbReference type="SMART" id="SM00086">
    <property type="entry name" value="PAC"/>
    <property type="match status" value="2"/>
</dbReference>
<organism evidence="4 5">
    <name type="scientific">Pseudonocardia hydrocarbonoxydans</name>
    <dbReference type="NCBI Taxonomy" id="76726"/>
    <lineage>
        <taxon>Bacteria</taxon>
        <taxon>Bacillati</taxon>
        <taxon>Actinomycetota</taxon>
        <taxon>Actinomycetes</taxon>
        <taxon>Pseudonocardiales</taxon>
        <taxon>Pseudonocardiaceae</taxon>
        <taxon>Pseudonocardia</taxon>
    </lineage>
</organism>
<keyword evidence="5" id="KW-1185">Reference proteome</keyword>
<dbReference type="Gene3D" id="3.60.40.10">
    <property type="entry name" value="PPM-type phosphatase domain"/>
    <property type="match status" value="1"/>
</dbReference>
<dbReference type="InterPro" id="IPR001932">
    <property type="entry name" value="PPM-type_phosphatase-like_dom"/>
</dbReference>
<dbReference type="InterPro" id="IPR013655">
    <property type="entry name" value="PAS_fold_3"/>
</dbReference>
<evidence type="ECO:0000313" key="5">
    <source>
        <dbReference type="Proteomes" id="UP000320338"/>
    </source>
</evidence>
<dbReference type="GO" id="GO:0006355">
    <property type="term" value="P:regulation of DNA-templated transcription"/>
    <property type="evidence" value="ECO:0007669"/>
    <property type="project" value="InterPro"/>
</dbReference>
<evidence type="ECO:0008006" key="6">
    <source>
        <dbReference type="Google" id="ProtNLM"/>
    </source>
</evidence>
<dbReference type="SMART" id="SM00331">
    <property type="entry name" value="PP2C_SIG"/>
    <property type="match status" value="1"/>
</dbReference>
<dbReference type="InterPro" id="IPR013767">
    <property type="entry name" value="PAS_fold"/>
</dbReference>
<dbReference type="Gene3D" id="3.30.450.20">
    <property type="entry name" value="PAS domain"/>
    <property type="match status" value="3"/>
</dbReference>
<dbReference type="Proteomes" id="UP000320338">
    <property type="component" value="Unassembled WGS sequence"/>
</dbReference>
<dbReference type="InterPro" id="IPR013656">
    <property type="entry name" value="PAS_4"/>
</dbReference>
<dbReference type="RefSeq" id="WP_170183782.1">
    <property type="nucleotide sequence ID" value="NZ_BAAARZ010000050.1"/>
</dbReference>
<dbReference type="InterPro" id="IPR000700">
    <property type="entry name" value="PAS-assoc_C"/>
</dbReference>
<dbReference type="Pfam" id="PF07228">
    <property type="entry name" value="SpoIIE"/>
    <property type="match status" value="1"/>
</dbReference>
<dbReference type="InterPro" id="IPR001610">
    <property type="entry name" value="PAC"/>
</dbReference>
<comment type="caution">
    <text evidence="4">The sequence shown here is derived from an EMBL/GenBank/DDBJ whole genome shotgun (WGS) entry which is preliminary data.</text>
</comment>
<dbReference type="Pfam" id="PF00989">
    <property type="entry name" value="PAS"/>
    <property type="match status" value="1"/>
</dbReference>
<dbReference type="PANTHER" id="PTHR43156:SF2">
    <property type="entry name" value="STAGE II SPORULATION PROTEIN E"/>
    <property type="match status" value="1"/>
</dbReference>
<dbReference type="PROSITE" id="PS50113">
    <property type="entry name" value="PAC"/>
    <property type="match status" value="1"/>
</dbReference>
<dbReference type="InterPro" id="IPR035965">
    <property type="entry name" value="PAS-like_dom_sf"/>
</dbReference>
<dbReference type="Gene3D" id="3.30.450.40">
    <property type="match status" value="1"/>
</dbReference>
<dbReference type="InterPro" id="IPR003018">
    <property type="entry name" value="GAF"/>
</dbReference>
<dbReference type="PANTHER" id="PTHR43156">
    <property type="entry name" value="STAGE II SPORULATION PROTEIN E-RELATED"/>
    <property type="match status" value="1"/>
</dbReference>
<proteinExistence type="predicted"/>
<dbReference type="CDD" id="cd00130">
    <property type="entry name" value="PAS"/>
    <property type="match status" value="2"/>
</dbReference>
<dbReference type="InterPro" id="IPR000014">
    <property type="entry name" value="PAS"/>
</dbReference>
<dbReference type="SMART" id="SM00065">
    <property type="entry name" value="GAF"/>
    <property type="match status" value="1"/>
</dbReference>
<dbReference type="Pfam" id="PF08447">
    <property type="entry name" value="PAS_3"/>
    <property type="match status" value="1"/>
</dbReference>
<accession>A0A4Y3WMY4</accession>
<dbReference type="AlphaFoldDB" id="A0A4Y3WMY4"/>
<dbReference type="EMBL" id="BJNG01000017">
    <property type="protein sequence ID" value="GEC20243.1"/>
    <property type="molecule type" value="Genomic_DNA"/>
</dbReference>
<dbReference type="InterPro" id="IPR052016">
    <property type="entry name" value="Bact_Sigma-Reg"/>
</dbReference>
<evidence type="ECO:0000259" key="2">
    <source>
        <dbReference type="PROSITE" id="PS50112"/>
    </source>
</evidence>
<keyword evidence="1" id="KW-0378">Hydrolase</keyword>
<dbReference type="PROSITE" id="PS50112">
    <property type="entry name" value="PAS"/>
    <property type="match status" value="1"/>
</dbReference>
<dbReference type="NCBIfam" id="TIGR00229">
    <property type="entry name" value="sensory_box"/>
    <property type="match status" value="1"/>
</dbReference>
<dbReference type="GO" id="GO:0016791">
    <property type="term" value="F:phosphatase activity"/>
    <property type="evidence" value="ECO:0007669"/>
    <property type="project" value="TreeGrafter"/>
</dbReference>
<feature type="domain" description="PAS" evidence="2">
    <location>
        <begin position="11"/>
        <end position="48"/>
    </location>
</feature>
<sequence>MERPDDVPAGVVDHLPIGVFAIDADDALVVWNAHAERLTGRARERVLGSRLADAPLDDPTLHRIVDELRAGRPFAGRVPVLGDTGPTLYFRAVPVSLPGITVVGVLQDVVDTRAGDEAFALLDALWESAPVGLAYFDTALRYRRVNGAVLDIDGGTVDQRLGRTLEEVHGAVGATIADGLRGVLADGRARSAVPIRGRLWHGAGPPQEWRMSMYPVHAPDGQVLGCGVVLVDVTSSERNRRELARVAAQRAHALNRYQSLIEATSAAVWVREVDGSARRDAPGLRAITGQSVAQMRGWGFLDAVHPTHRATWRTSWERAVAAESAGVFSLDYRLRTAEGGYRWFRSRAVPVRTDGRVAQWVGTETDIDDAVRARDRLDLLARATLAMNSVTDTEGELDALAGAVVPDFADICRVYLVDPPRTGGTGITGRRSVTRTAPGLPESPMGDVRFVFGPAHPIARCVREAAPVLSAVPTIDAADWRPTPEMARWGIGIDAHSVLVAPVLSGGVVVAVLLFMGVGDRPPYTEDDLGLAGELGTRASAAVERATAFQQSRQVAVALQSAMLTEPPSVPGLEIEARYLPAAVGLAVGGDWFDAFPLPGGDLAVGVGDVAGHDLPAAAAMGQLRSMLRALADVDRPPSAAVTALDRVATRLGVTHFTTLVHGHVARRATGEVVFRWSNAGHPQPVLVAAAGEPEFLRGEVGVVLGVAPDSPRRDSEVVLPPGSTLLLYTDGLVERRRDPDDRAAADLLDLVRAHAGRPLGEFCDHLVRDSVADTDDDIVLLAVRVR</sequence>